<dbReference type="InterPro" id="IPR005845">
    <property type="entry name" value="A-D-PHexomutase_a/b/a-II"/>
</dbReference>
<gene>
    <name evidence="12" type="ORF">FRE64_08020</name>
</gene>
<keyword evidence="13" id="KW-1185">Reference proteome</keyword>
<evidence type="ECO:0000259" key="10">
    <source>
        <dbReference type="Pfam" id="PF02880"/>
    </source>
</evidence>
<dbReference type="KEGG" id="enn:FRE64_08020"/>
<dbReference type="GO" id="GO:0016779">
    <property type="term" value="F:nucleotidyltransferase activity"/>
    <property type="evidence" value="ECO:0007669"/>
    <property type="project" value="UniProtKB-KW"/>
</dbReference>
<feature type="domain" description="Nucleotidyl transferase" evidence="7">
    <location>
        <begin position="3"/>
        <end position="233"/>
    </location>
</feature>
<evidence type="ECO:0000259" key="9">
    <source>
        <dbReference type="Pfam" id="PF02879"/>
    </source>
</evidence>
<feature type="domain" description="Alpha-D-phosphohexomutase alpha/beta/alpha" evidence="10">
    <location>
        <begin position="636"/>
        <end position="744"/>
    </location>
</feature>
<dbReference type="InterPro" id="IPR005844">
    <property type="entry name" value="A-D-PHexomutase_a/b/a-I"/>
</dbReference>
<feature type="domain" description="EIF2B subunit epsilon/gamma LbH" evidence="11">
    <location>
        <begin position="254"/>
        <end position="352"/>
    </location>
</feature>
<evidence type="ECO:0000259" key="7">
    <source>
        <dbReference type="Pfam" id="PF00483"/>
    </source>
</evidence>
<dbReference type="EMBL" id="CP042326">
    <property type="protein sequence ID" value="QDZ39892.1"/>
    <property type="molecule type" value="Genomic_DNA"/>
</dbReference>
<keyword evidence="5" id="KW-0597">Phosphoprotein</keyword>
<dbReference type="Gene3D" id="3.30.310.50">
    <property type="entry name" value="Alpha-D-phosphohexomutase, C-terminal domain"/>
    <property type="match status" value="1"/>
</dbReference>
<evidence type="ECO:0000256" key="2">
    <source>
        <dbReference type="ARBA" id="ARBA00010231"/>
    </source>
</evidence>
<dbReference type="SUPFAM" id="SSF55957">
    <property type="entry name" value="Phosphoglucomutase, C-terminal domain"/>
    <property type="match status" value="1"/>
</dbReference>
<dbReference type="Pfam" id="PF02879">
    <property type="entry name" value="PGM_PMM_II"/>
    <property type="match status" value="1"/>
</dbReference>
<keyword evidence="6" id="KW-0648">Protein biosynthesis</keyword>
<dbReference type="Pfam" id="PF02880">
    <property type="entry name" value="PGM_PMM_III"/>
    <property type="match status" value="1"/>
</dbReference>
<dbReference type="Pfam" id="PF00483">
    <property type="entry name" value="NTP_transferase"/>
    <property type="match status" value="1"/>
</dbReference>
<dbReference type="Gene3D" id="2.160.10.10">
    <property type="entry name" value="Hexapeptide repeat proteins"/>
    <property type="match status" value="1"/>
</dbReference>
<reference evidence="12" key="1">
    <citation type="submission" date="2019-08" db="EMBL/GenBank/DDBJ databases">
        <title>Carotenoids and Carotenoid Binding Proteins in the Halophilic Cyanobacterium Euhalothece sp. ZM00.</title>
        <authorList>
            <person name="Cho S.M."/>
            <person name="Song J.Y."/>
            <person name="Park Y.-I."/>
        </authorList>
    </citation>
    <scope>NUCLEOTIDE SEQUENCE [LARGE SCALE GENOMIC DNA]</scope>
    <source>
        <strain evidence="12">Z-M001</strain>
    </source>
</reference>
<dbReference type="InterPro" id="IPR005846">
    <property type="entry name" value="A-D-PHexomutase_a/b/a-III"/>
</dbReference>
<evidence type="ECO:0000256" key="6">
    <source>
        <dbReference type="ARBA" id="ARBA00022917"/>
    </source>
</evidence>
<dbReference type="Gene3D" id="3.90.550.10">
    <property type="entry name" value="Spore Coat Polysaccharide Biosynthesis Protein SpsA, Chain A"/>
    <property type="match status" value="1"/>
</dbReference>
<keyword evidence="12" id="KW-0548">Nucleotidyltransferase</keyword>
<accession>A0A5B8NKW2</accession>
<dbReference type="SUPFAM" id="SSF51161">
    <property type="entry name" value="Trimeric LpxA-like enzymes"/>
    <property type="match status" value="1"/>
</dbReference>
<evidence type="ECO:0000256" key="4">
    <source>
        <dbReference type="ARBA" id="ARBA00022540"/>
    </source>
</evidence>
<comment type="subcellular location">
    <subcellularLocation>
        <location evidence="1">Cytoplasm</location>
        <location evidence="1">Cytosol</location>
    </subcellularLocation>
</comment>
<dbReference type="CDD" id="cd05805">
    <property type="entry name" value="MPG1_transferase"/>
    <property type="match status" value="1"/>
</dbReference>
<sequence length="842" mass="92621">MRAVLMAGGSGTRLRPLTCDMPKPMVPVLNRPMAEHIINLLKRHNIREIIATLHYLPDVMRDYFGDGSEFDVQMTYAVEEEQPLGTAGCVKNVEELLDDTFLVISGDSMTDFDLSAAIEFHKRKQSKATLILARVPNPVEFGVVITDEDNRIKRFLEKPSSSEIFSDTVNTGTYILEPEVLQHLPDNEECDFSKDLFPLLLERGDPMYGYIADNYWCDVGHLEAYRESQYEALQGDVKIDFAYPQQSSGIRVGENTTIDPSAHIQPPVLIGNNCRIGPRVNIEAGTVIGDNVIVGAEADLKSPIIWNGVVIGEQAHLWACSISRGARIDRRAHIHEGVTLGALCTVGEEAQISQGVRVWPGKQIESGATLNINLIWGNMAQRNLFGQQGVTGIANIDLTPEFAVKLGAAYGSTLKLGSTVSVSRDQRSVSRMVTRSLVAGLMSAGINVQNLEATALPITRTLIPTMGVEGGIHVRLHPSRHDYLLIEFVDEQGINISKAKEKKIEGAYFKEDLRRAQIPDIGQVFYPAQVLDVYSRSFETHLNVEAVNNSRAKVVIDYAYAVSGAVLPLLLGKFGCDAVVLNASLSQSALSAEERETLLGELGQVVEALKANMGVQVAANGEQLILVDEAGLPIRGEILTALMVNMMMTANPRSSVVVPVHASSAVEKIVRRHDGKVIRTKASPTALMEASQENPNVVLGGSGDTGFIFPDLHPGFDAMFSIAKLIEMLTVQERSLEQIRTELPRVCHKSYTMRCPWTVKGALMRYLVETHSSDELELIDGVKVVEPDTDNWVLVLPDAGEPLVHIFANGEDREWVDNALREYRQRVQDFIDKEQGVEAVNA</sequence>
<evidence type="ECO:0000313" key="12">
    <source>
        <dbReference type="EMBL" id="QDZ39892.1"/>
    </source>
</evidence>
<dbReference type="GO" id="GO:0016868">
    <property type="term" value="F:intramolecular phosphotransferase activity"/>
    <property type="evidence" value="ECO:0007669"/>
    <property type="project" value="InterPro"/>
</dbReference>
<evidence type="ECO:0000256" key="5">
    <source>
        <dbReference type="ARBA" id="ARBA00022553"/>
    </source>
</evidence>
<feature type="domain" description="Alpha-D-phosphohexomutase alpha/beta/alpha" evidence="8">
    <location>
        <begin position="383"/>
        <end position="513"/>
    </location>
</feature>
<dbReference type="OrthoDB" id="9803871at2"/>
<dbReference type="SUPFAM" id="SSF53448">
    <property type="entry name" value="Nucleotide-diphospho-sugar transferases"/>
    <property type="match status" value="1"/>
</dbReference>
<protein>
    <submittedName>
        <fullName evidence="12">Mannose-1-phosphate guanylyltransferase</fullName>
    </submittedName>
</protein>
<dbReference type="Pfam" id="PF02878">
    <property type="entry name" value="PGM_PMM_I"/>
    <property type="match status" value="1"/>
</dbReference>
<evidence type="ECO:0000313" key="13">
    <source>
        <dbReference type="Proteomes" id="UP000318453"/>
    </source>
</evidence>
<keyword evidence="4" id="KW-0396">Initiation factor</keyword>
<evidence type="ECO:0000256" key="1">
    <source>
        <dbReference type="ARBA" id="ARBA00004514"/>
    </source>
</evidence>
<evidence type="ECO:0000259" key="8">
    <source>
        <dbReference type="Pfam" id="PF02878"/>
    </source>
</evidence>
<dbReference type="InterPro" id="IPR056764">
    <property type="entry name" value="LbH_EIF2B3/5"/>
</dbReference>
<dbReference type="InterPro" id="IPR050486">
    <property type="entry name" value="Mannose-1P_guanyltransferase"/>
</dbReference>
<dbReference type="GO" id="GO:0043886">
    <property type="term" value="F:structural constituent of carboxysome shell"/>
    <property type="evidence" value="ECO:0007669"/>
    <property type="project" value="UniProtKB-ARBA"/>
</dbReference>
<dbReference type="InterPro" id="IPR016055">
    <property type="entry name" value="A-D-PHexomutase_a/b/a-I/II/III"/>
</dbReference>
<dbReference type="GO" id="GO:0005975">
    <property type="term" value="P:carbohydrate metabolic process"/>
    <property type="evidence" value="ECO:0007669"/>
    <property type="project" value="InterPro"/>
</dbReference>
<dbReference type="InterPro" id="IPR029044">
    <property type="entry name" value="Nucleotide-diphossugar_trans"/>
</dbReference>
<dbReference type="Pfam" id="PF25084">
    <property type="entry name" value="LbH_EIF2B"/>
    <property type="match status" value="1"/>
</dbReference>
<dbReference type="Gene3D" id="3.40.120.10">
    <property type="entry name" value="Alpha-D-Glucose-1,6-Bisphosphate, subunit A, domain 3"/>
    <property type="match status" value="3"/>
</dbReference>
<organism evidence="12 13">
    <name type="scientific">Euhalothece natronophila Z-M001</name>
    <dbReference type="NCBI Taxonomy" id="522448"/>
    <lineage>
        <taxon>Bacteria</taxon>
        <taxon>Bacillati</taxon>
        <taxon>Cyanobacteriota</taxon>
        <taxon>Cyanophyceae</taxon>
        <taxon>Oscillatoriophycideae</taxon>
        <taxon>Chroococcales</taxon>
        <taxon>Halothecacae</taxon>
        <taxon>Halothece cluster</taxon>
        <taxon>Euhalothece</taxon>
    </lineage>
</organism>
<dbReference type="SUPFAM" id="SSF53738">
    <property type="entry name" value="Phosphoglucomutase, first 3 domains"/>
    <property type="match status" value="3"/>
</dbReference>
<dbReference type="InterPro" id="IPR036900">
    <property type="entry name" value="A-D-PHexomutase_C_sf"/>
</dbReference>
<dbReference type="PANTHER" id="PTHR22572">
    <property type="entry name" value="SUGAR-1-PHOSPHATE GUANYL TRANSFERASE"/>
    <property type="match status" value="1"/>
</dbReference>
<dbReference type="GO" id="GO:0031470">
    <property type="term" value="C:carboxysome"/>
    <property type="evidence" value="ECO:0007669"/>
    <property type="project" value="UniProtKB-ARBA"/>
</dbReference>
<evidence type="ECO:0000259" key="11">
    <source>
        <dbReference type="Pfam" id="PF25084"/>
    </source>
</evidence>
<keyword evidence="3" id="KW-0963">Cytoplasm</keyword>
<proteinExistence type="inferred from homology"/>
<name>A0A5B8NKW2_9CHRO</name>
<dbReference type="RefSeq" id="WP_146295488.1">
    <property type="nucleotide sequence ID" value="NZ_CP042326.1"/>
</dbReference>
<dbReference type="Proteomes" id="UP000318453">
    <property type="component" value="Chromosome"/>
</dbReference>
<feature type="domain" description="Alpha-D-phosphohexomutase alpha/beta/alpha" evidence="9">
    <location>
        <begin position="534"/>
        <end position="631"/>
    </location>
</feature>
<dbReference type="InterPro" id="IPR011004">
    <property type="entry name" value="Trimer_LpxA-like_sf"/>
</dbReference>
<dbReference type="InterPro" id="IPR005835">
    <property type="entry name" value="NTP_transferase_dom"/>
</dbReference>
<comment type="similarity">
    <text evidence="2">Belongs to the phosphohexose mutase family.</text>
</comment>
<keyword evidence="12" id="KW-0808">Transferase</keyword>
<evidence type="ECO:0000256" key="3">
    <source>
        <dbReference type="ARBA" id="ARBA00022490"/>
    </source>
</evidence>
<dbReference type="AlphaFoldDB" id="A0A5B8NKW2"/>
<dbReference type="CDD" id="cd04181">
    <property type="entry name" value="NTP_transferase"/>
    <property type="match status" value="1"/>
</dbReference>